<dbReference type="InterPro" id="IPR036291">
    <property type="entry name" value="NAD(P)-bd_dom_sf"/>
</dbReference>
<evidence type="ECO:0000313" key="2">
    <source>
        <dbReference type="EMBL" id="PWA04883.1"/>
    </source>
</evidence>
<sequence length="331" mass="38505">MKTILITGGSGFIGTNMIELLEEKGIQSIINYDKNKPTKPNQEKYWVKGNIMDESYFGEVLEKYKVDTVIHLAARTDTLSDNLDDYIENHEGTQHILNAIKKYDKIEKLIVASTQYVYKSDESPVPLNNKDFKPHTIYGQSKVLTEQYLHSADLKCVWTIVRPTNIWGPWHMRYPLELWKIIDKGIYFHPVSHPVIRTYGYVKNIVHQVYQMLIADEELVNKKTFYIGDPSIDSYSWINEFSLQLNGNKVKRLPTFVFSLTAKAGDVLRKLGIPFPLYTKRFQNMVEDYPAPTEPTIELFGQAEVSLEKNVKETVNWLKTDGKNYFDYWKK</sequence>
<dbReference type="OrthoDB" id="329806at2"/>
<dbReference type="InterPro" id="IPR001509">
    <property type="entry name" value="Epimerase_deHydtase"/>
</dbReference>
<proteinExistence type="predicted"/>
<dbReference type="Proteomes" id="UP000245449">
    <property type="component" value="Unassembled WGS sequence"/>
</dbReference>
<protein>
    <submittedName>
        <fullName evidence="2">NAD(P)-dependent oxidoreductase</fullName>
    </submittedName>
</protein>
<dbReference type="EMBL" id="QCZI01000010">
    <property type="protein sequence ID" value="PWA04883.1"/>
    <property type="molecule type" value="Genomic_DNA"/>
</dbReference>
<feature type="domain" description="NAD-dependent epimerase/dehydratase" evidence="1">
    <location>
        <begin position="4"/>
        <end position="228"/>
    </location>
</feature>
<dbReference type="AlphaFoldDB" id="A0A2U1JJ43"/>
<evidence type="ECO:0000313" key="3">
    <source>
        <dbReference type="Proteomes" id="UP000245449"/>
    </source>
</evidence>
<organism evidence="2 3">
    <name type="scientific">Flavobacterium psychrotolerans</name>
    <dbReference type="NCBI Taxonomy" id="2169410"/>
    <lineage>
        <taxon>Bacteria</taxon>
        <taxon>Pseudomonadati</taxon>
        <taxon>Bacteroidota</taxon>
        <taxon>Flavobacteriia</taxon>
        <taxon>Flavobacteriales</taxon>
        <taxon>Flavobacteriaceae</taxon>
        <taxon>Flavobacterium</taxon>
    </lineage>
</organism>
<reference evidence="2 3" key="1">
    <citation type="submission" date="2018-04" db="EMBL/GenBank/DDBJ databases">
        <title>Flavobacterium sp. nov., isolated from glacier ice.</title>
        <authorList>
            <person name="Liu Q."/>
            <person name="Xin Y.-H."/>
        </authorList>
    </citation>
    <scope>NUCLEOTIDE SEQUENCE [LARGE SCALE GENOMIC DNA]</scope>
    <source>
        <strain evidence="2 3">RB1R5</strain>
    </source>
</reference>
<gene>
    <name evidence="2" type="ORF">DB895_08945</name>
</gene>
<dbReference type="SUPFAM" id="SSF51735">
    <property type="entry name" value="NAD(P)-binding Rossmann-fold domains"/>
    <property type="match status" value="1"/>
</dbReference>
<dbReference type="Gene3D" id="3.40.50.720">
    <property type="entry name" value="NAD(P)-binding Rossmann-like Domain"/>
    <property type="match status" value="1"/>
</dbReference>
<evidence type="ECO:0000259" key="1">
    <source>
        <dbReference type="Pfam" id="PF01370"/>
    </source>
</evidence>
<accession>A0A2U1JJ43</accession>
<name>A0A2U1JJ43_9FLAO</name>
<dbReference type="RefSeq" id="WP_116725030.1">
    <property type="nucleotide sequence ID" value="NZ_QCZI01000010.1"/>
</dbReference>
<dbReference type="Pfam" id="PF01370">
    <property type="entry name" value="Epimerase"/>
    <property type="match status" value="1"/>
</dbReference>
<dbReference type="PANTHER" id="PTHR43245:SF13">
    <property type="entry name" value="UDP-D-APIOSE_UDP-D-XYLOSE SYNTHASE 2"/>
    <property type="match status" value="1"/>
</dbReference>
<dbReference type="PANTHER" id="PTHR43245">
    <property type="entry name" value="BIFUNCTIONAL POLYMYXIN RESISTANCE PROTEIN ARNA"/>
    <property type="match status" value="1"/>
</dbReference>
<comment type="caution">
    <text evidence="2">The sequence shown here is derived from an EMBL/GenBank/DDBJ whole genome shotgun (WGS) entry which is preliminary data.</text>
</comment>
<keyword evidence="3" id="KW-1185">Reference proteome</keyword>
<dbReference type="CDD" id="cd08946">
    <property type="entry name" value="SDR_e"/>
    <property type="match status" value="1"/>
</dbReference>
<dbReference type="InterPro" id="IPR050177">
    <property type="entry name" value="Lipid_A_modif_metabolic_enz"/>
</dbReference>